<reference evidence="2" key="1">
    <citation type="journal article" date="2019" name="Int. J. Syst. Evol. Microbiol.">
        <title>The Global Catalogue of Microorganisms (GCM) 10K type strain sequencing project: providing services to taxonomists for standard genome sequencing and annotation.</title>
        <authorList>
            <consortium name="The Broad Institute Genomics Platform"/>
            <consortium name="The Broad Institute Genome Sequencing Center for Infectious Disease"/>
            <person name="Wu L."/>
            <person name="Ma J."/>
        </authorList>
    </citation>
    <scope>NUCLEOTIDE SEQUENCE [LARGE SCALE GENOMIC DNA]</scope>
    <source>
        <strain evidence="2">CGMCC 4.7683</strain>
    </source>
</reference>
<dbReference type="Proteomes" id="UP000635387">
    <property type="component" value="Unassembled WGS sequence"/>
</dbReference>
<comment type="caution">
    <text evidence="1">The sequence shown here is derived from an EMBL/GenBank/DDBJ whole genome shotgun (WGS) entry which is preliminary data.</text>
</comment>
<accession>A0ABQ3L5Y4</accession>
<sequence length="148" mass="16391">MLAGTPAASTSPTTQVTTPRVPTVKIWTEPPAKTDVEAVVHRYFSLLQEGKTTEAEQLVDHTSVKHVLKALWSAAIGASLDREPAAGEWERDLSWLAELTLGNFAWNDSRSNLYVEITFREQTIEVALGFWIKPVDDGWVVSGPSTLW</sequence>
<gene>
    <name evidence="1" type="ORF">GCM10017790_11000</name>
</gene>
<evidence type="ECO:0000313" key="1">
    <source>
        <dbReference type="EMBL" id="GHH06120.1"/>
    </source>
</evidence>
<evidence type="ECO:0008006" key="3">
    <source>
        <dbReference type="Google" id="ProtNLM"/>
    </source>
</evidence>
<keyword evidence="2" id="KW-1185">Reference proteome</keyword>
<evidence type="ECO:0000313" key="2">
    <source>
        <dbReference type="Proteomes" id="UP000635387"/>
    </source>
</evidence>
<dbReference type="EMBL" id="BNAY01000001">
    <property type="protein sequence ID" value="GHH06120.1"/>
    <property type="molecule type" value="Genomic_DNA"/>
</dbReference>
<protein>
    <recommendedName>
        <fullName evidence="3">DUF3828 domain-containing protein</fullName>
    </recommendedName>
</protein>
<proteinExistence type="predicted"/>
<name>A0ABQ3L5Y4_9PSEU</name>
<organism evidence="1 2">
    <name type="scientific">Amycolatopsis oliviviridis</name>
    <dbReference type="NCBI Taxonomy" id="1471590"/>
    <lineage>
        <taxon>Bacteria</taxon>
        <taxon>Bacillati</taxon>
        <taxon>Actinomycetota</taxon>
        <taxon>Actinomycetes</taxon>
        <taxon>Pseudonocardiales</taxon>
        <taxon>Pseudonocardiaceae</taxon>
        <taxon>Amycolatopsis</taxon>
    </lineage>
</organism>